<keyword evidence="16" id="KW-0675">Receptor</keyword>
<proteinExistence type="inferred from homology"/>
<feature type="signal peptide" evidence="13">
    <location>
        <begin position="1"/>
        <end position="22"/>
    </location>
</feature>
<dbReference type="GO" id="GO:0009279">
    <property type="term" value="C:cell outer membrane"/>
    <property type="evidence" value="ECO:0007669"/>
    <property type="project" value="UniProtKB-SubCell"/>
</dbReference>
<evidence type="ECO:0000256" key="11">
    <source>
        <dbReference type="PROSITE-ProRule" id="PRU01360"/>
    </source>
</evidence>
<keyword evidence="10 11" id="KW-0998">Cell outer membrane</keyword>
<keyword evidence="9 11" id="KW-0472">Membrane</keyword>
<evidence type="ECO:0000259" key="14">
    <source>
        <dbReference type="Pfam" id="PF00593"/>
    </source>
</evidence>
<keyword evidence="17" id="KW-1185">Reference proteome</keyword>
<dbReference type="Gene3D" id="2.40.170.20">
    <property type="entry name" value="TonB-dependent receptor, beta-barrel domain"/>
    <property type="match status" value="1"/>
</dbReference>
<dbReference type="OrthoDB" id="9775095at2"/>
<evidence type="ECO:0000256" key="12">
    <source>
        <dbReference type="RuleBase" id="RU003357"/>
    </source>
</evidence>
<reference evidence="16 17" key="1">
    <citation type="submission" date="2019-03" db="EMBL/GenBank/DDBJ databases">
        <title>San Antonio Military Medical Center submission to MRSN (WRAIR), pending publication.</title>
        <authorList>
            <person name="Blyth D.M."/>
            <person name="Mccarthy S.L."/>
            <person name="Schall S.E."/>
            <person name="Stam J.A."/>
            <person name="Ong A.C."/>
            <person name="Mcgann P.T."/>
        </authorList>
    </citation>
    <scope>NUCLEOTIDE SEQUENCE [LARGE SCALE GENOMIC DNA]</scope>
    <source>
        <strain evidence="16 17">MRSN571793</strain>
    </source>
</reference>
<name>A0A4Y8L6I5_9BACT</name>
<sequence length="696" mass="78881">MKKNCYLLLLCISLVNTNTILAEDTTIPRDSIKMSYTADEVVIQAFKKNDNISVQPVSATLITDQTIKDRNISNIKEVSAYVPNLFIPDYGSKMTSPAYIRGVGSRINAPSVGLYVDGIPYFDRSTFDFSLNDIDRIEVLRGPQGTLYGRNTMGGIINVFTKSPFKYKETNLSLSASSYDNYKTEASHYGNINNVLGYSLSGNVSHAGGYFRNRFTGKRADPVDAAAGRIRLSWKIQPQLYIHLTSAYEYSDQGGYPYGIYHAENNSVDDVNYNMPSFYRRNVSTTGVNVAYTTDNIQLSSQTSFQYFDGRQGIDQDFSTTDLYYVDFGQRQRMVSQELNFKSRGSSKYQWQFGAFGFYQDFSTDNDIDNRGTAVHTLQDINSPTRGAAVYHQSTFNDILTDGLSLILGARYDWEEARMHTVVHSLKADTKTETMNIRRQDHFSEFTPKASLQYRFTNDEIVYFSVAKGYKAGGFNTTVERDEDRSFKPEQSWNYEIGTKASCLDKLIYTEISLFYIDWKDQQISQSQPSGKGFLLRNAGKSVSKGLEVTLHINPMENLSVQLSYGYTHAKFKRYTVNDTVSYANNRLPMVPSNTFSVTADYTIKLKDSFLDKIVLNGQYVGLGKLYWNEDNKAMQPYYGTFNGKVSFVAKKISFDLWAKNIGCKDYISYYFTSMGKTFAQAGRPFTFGANVNLKF</sequence>
<dbReference type="InterPro" id="IPR039426">
    <property type="entry name" value="TonB-dep_rcpt-like"/>
</dbReference>
<dbReference type="GO" id="GO:0006826">
    <property type="term" value="P:iron ion transport"/>
    <property type="evidence" value="ECO:0007669"/>
    <property type="project" value="UniProtKB-KW"/>
</dbReference>
<comment type="caution">
    <text evidence="16">The sequence shown here is derived from an EMBL/GenBank/DDBJ whole genome shotgun (WGS) entry which is preliminary data.</text>
</comment>
<dbReference type="SUPFAM" id="SSF56935">
    <property type="entry name" value="Porins"/>
    <property type="match status" value="1"/>
</dbReference>
<evidence type="ECO:0000256" key="3">
    <source>
        <dbReference type="ARBA" id="ARBA00022452"/>
    </source>
</evidence>
<dbReference type="Proteomes" id="UP000297861">
    <property type="component" value="Unassembled WGS sequence"/>
</dbReference>
<evidence type="ECO:0000259" key="15">
    <source>
        <dbReference type="Pfam" id="PF07715"/>
    </source>
</evidence>
<organism evidence="16 17">
    <name type="scientific">Dysgonomonas capnocytophagoides</name>
    <dbReference type="NCBI Taxonomy" id="45254"/>
    <lineage>
        <taxon>Bacteria</taxon>
        <taxon>Pseudomonadati</taxon>
        <taxon>Bacteroidota</taxon>
        <taxon>Bacteroidia</taxon>
        <taxon>Bacteroidales</taxon>
        <taxon>Dysgonomonadaceae</taxon>
        <taxon>Dysgonomonas</taxon>
    </lineage>
</organism>
<evidence type="ECO:0000256" key="10">
    <source>
        <dbReference type="ARBA" id="ARBA00023237"/>
    </source>
</evidence>
<evidence type="ECO:0000313" key="17">
    <source>
        <dbReference type="Proteomes" id="UP000297861"/>
    </source>
</evidence>
<keyword evidence="2 11" id="KW-0813">Transport</keyword>
<dbReference type="Pfam" id="PF00593">
    <property type="entry name" value="TonB_dep_Rec_b-barrel"/>
    <property type="match status" value="1"/>
</dbReference>
<evidence type="ECO:0000256" key="6">
    <source>
        <dbReference type="ARBA" id="ARBA00023004"/>
    </source>
</evidence>
<feature type="domain" description="TonB-dependent receptor-like beta-barrel" evidence="14">
    <location>
        <begin position="253"/>
        <end position="662"/>
    </location>
</feature>
<gene>
    <name evidence="16" type="ORF">E2605_10915</name>
</gene>
<dbReference type="PANTHER" id="PTHR32552">
    <property type="entry name" value="FERRICHROME IRON RECEPTOR-RELATED"/>
    <property type="match status" value="1"/>
</dbReference>
<keyword evidence="4" id="KW-0410">Iron transport</keyword>
<dbReference type="Pfam" id="PF07715">
    <property type="entry name" value="Plug"/>
    <property type="match status" value="1"/>
</dbReference>
<evidence type="ECO:0000256" key="4">
    <source>
        <dbReference type="ARBA" id="ARBA00022496"/>
    </source>
</evidence>
<dbReference type="RefSeq" id="WP_134436466.1">
    <property type="nucleotide sequence ID" value="NZ_SOML01000006.1"/>
</dbReference>
<dbReference type="InterPro" id="IPR000531">
    <property type="entry name" value="Beta-barrel_TonB"/>
</dbReference>
<dbReference type="CDD" id="cd01347">
    <property type="entry name" value="ligand_gated_channel"/>
    <property type="match status" value="1"/>
</dbReference>
<feature type="chain" id="PRO_5021483509" evidence="13">
    <location>
        <begin position="23"/>
        <end position="696"/>
    </location>
</feature>
<dbReference type="InterPro" id="IPR036942">
    <property type="entry name" value="Beta-barrel_TonB_sf"/>
</dbReference>
<dbReference type="PANTHER" id="PTHR32552:SF81">
    <property type="entry name" value="TONB-DEPENDENT OUTER MEMBRANE RECEPTOR"/>
    <property type="match status" value="1"/>
</dbReference>
<keyword evidence="7" id="KW-0406">Ion transport</keyword>
<dbReference type="STRING" id="1121485.GCA_000426485_00520"/>
<evidence type="ECO:0000256" key="2">
    <source>
        <dbReference type="ARBA" id="ARBA00022448"/>
    </source>
</evidence>
<evidence type="ECO:0000256" key="9">
    <source>
        <dbReference type="ARBA" id="ARBA00023136"/>
    </source>
</evidence>
<keyword evidence="6" id="KW-0408">Iron</keyword>
<comment type="similarity">
    <text evidence="11 12">Belongs to the TonB-dependent receptor family.</text>
</comment>
<keyword evidence="8 12" id="KW-0798">TonB box</keyword>
<keyword evidence="5 11" id="KW-0812">Transmembrane</keyword>
<evidence type="ECO:0000256" key="8">
    <source>
        <dbReference type="ARBA" id="ARBA00023077"/>
    </source>
</evidence>
<dbReference type="AlphaFoldDB" id="A0A4Y8L6I5"/>
<dbReference type="PROSITE" id="PS52016">
    <property type="entry name" value="TONB_DEPENDENT_REC_3"/>
    <property type="match status" value="1"/>
</dbReference>
<keyword evidence="13" id="KW-0732">Signal</keyword>
<evidence type="ECO:0000256" key="5">
    <source>
        <dbReference type="ARBA" id="ARBA00022692"/>
    </source>
</evidence>
<evidence type="ECO:0000313" key="16">
    <source>
        <dbReference type="EMBL" id="TFD96096.1"/>
    </source>
</evidence>
<dbReference type="EMBL" id="SOML01000006">
    <property type="protein sequence ID" value="TFD96096.1"/>
    <property type="molecule type" value="Genomic_DNA"/>
</dbReference>
<evidence type="ECO:0000256" key="1">
    <source>
        <dbReference type="ARBA" id="ARBA00004571"/>
    </source>
</evidence>
<feature type="domain" description="TonB-dependent receptor plug" evidence="15">
    <location>
        <begin position="55"/>
        <end position="156"/>
    </location>
</feature>
<comment type="subcellular location">
    <subcellularLocation>
        <location evidence="1 11">Cell outer membrane</location>
        <topology evidence="1 11">Multi-pass membrane protein</topology>
    </subcellularLocation>
</comment>
<keyword evidence="3 11" id="KW-1134">Transmembrane beta strand</keyword>
<accession>A0A4Y8L6I5</accession>
<protein>
    <submittedName>
        <fullName evidence="16">TonB-dependent receptor</fullName>
    </submittedName>
</protein>
<dbReference type="InterPro" id="IPR012910">
    <property type="entry name" value="Plug_dom"/>
</dbReference>
<evidence type="ECO:0000256" key="13">
    <source>
        <dbReference type="SAM" id="SignalP"/>
    </source>
</evidence>
<evidence type="ECO:0000256" key="7">
    <source>
        <dbReference type="ARBA" id="ARBA00023065"/>
    </source>
</evidence>